<comment type="catalytic activity">
    <reaction evidence="11 12">
        <text>L-aspartate 4-semialdehyde + pyruvate = (2S,4S)-4-hydroxy-2,3,4,5-tetrahydrodipicolinate + H2O + H(+)</text>
        <dbReference type="Rhea" id="RHEA:34171"/>
        <dbReference type="ChEBI" id="CHEBI:15361"/>
        <dbReference type="ChEBI" id="CHEBI:15377"/>
        <dbReference type="ChEBI" id="CHEBI:15378"/>
        <dbReference type="ChEBI" id="CHEBI:67139"/>
        <dbReference type="ChEBI" id="CHEBI:537519"/>
        <dbReference type="EC" id="4.3.3.7"/>
    </reaction>
</comment>
<evidence type="ECO:0000256" key="12">
    <source>
        <dbReference type="HAMAP-Rule" id="MF_00418"/>
    </source>
</evidence>
<keyword evidence="10 12" id="KW-0704">Schiff base</keyword>
<dbReference type="Gene3D" id="3.20.20.70">
    <property type="entry name" value="Aldolase class I"/>
    <property type="match status" value="1"/>
</dbReference>
<comment type="subcellular location">
    <subcellularLocation>
        <location evidence="12">Cytoplasm</location>
    </subcellularLocation>
</comment>
<dbReference type="PROSITE" id="PS00666">
    <property type="entry name" value="DHDPS_2"/>
    <property type="match status" value="1"/>
</dbReference>
<dbReference type="GO" id="GO:0008840">
    <property type="term" value="F:4-hydroxy-tetrahydrodipicolinate synthase activity"/>
    <property type="evidence" value="ECO:0007669"/>
    <property type="project" value="UniProtKB-EC"/>
</dbReference>
<dbReference type="PANTHER" id="PTHR12128">
    <property type="entry name" value="DIHYDRODIPICOLINATE SYNTHASE"/>
    <property type="match status" value="1"/>
</dbReference>
<sequence length="288" mass="32226">MKLLTASVTPFLPDHSIDFVSFENLLRLQERESHGVVLLGSTGESLSMTAKEKESLVSYACSLNLRVPIIVGVPGTSLHEAAEWIHTCQSYPIYGFLITTPIYTKPGVHGQTLWFESLLNKTNKPAILYNIPSRSGTTLYFDTVRALATHPFFYGLKDSGGSIKNCLEYAQISSDIVLYCGDDGLWPQMYECGAQGLISVLSNIWPKEARECVEDPRNKDRADLWREVSSWLSQTTNPIAIKALLAYEQVIAHNTLRLPLSIQDLQCAESIPRIIQKMSQWKYSSAHV</sequence>
<keyword evidence="8 12" id="KW-0457">Lysine biosynthesis</keyword>
<evidence type="ECO:0000256" key="2">
    <source>
        <dbReference type="ARBA" id="ARBA00005120"/>
    </source>
</evidence>
<evidence type="ECO:0000256" key="6">
    <source>
        <dbReference type="ARBA" id="ARBA00022605"/>
    </source>
</evidence>
<dbReference type="InterPro" id="IPR002220">
    <property type="entry name" value="DapA-like"/>
</dbReference>
<dbReference type="EMBL" id="ATLC01000044">
    <property type="protein sequence ID" value="EPJ28684.1"/>
    <property type="molecule type" value="Genomic_DNA"/>
</dbReference>
<keyword evidence="15" id="KW-1185">Reference proteome</keyword>
<dbReference type="PIRSF" id="PIRSF001365">
    <property type="entry name" value="DHDPS"/>
    <property type="match status" value="1"/>
</dbReference>
<accession>A0ABP2X4H5</accession>
<evidence type="ECO:0000256" key="9">
    <source>
        <dbReference type="ARBA" id="ARBA00023239"/>
    </source>
</evidence>
<comment type="subunit">
    <text evidence="12">Homotetramer; dimer of dimers.</text>
</comment>
<dbReference type="InterPro" id="IPR020625">
    <property type="entry name" value="Schiff_base-form_aldolases_AS"/>
</dbReference>
<gene>
    <name evidence="12 14" type="primary">dapA</name>
    <name evidence="14" type="ORF">CP99DC5_0090</name>
</gene>
<evidence type="ECO:0000313" key="14">
    <source>
        <dbReference type="EMBL" id="EPJ28684.1"/>
    </source>
</evidence>
<evidence type="ECO:0000313" key="15">
    <source>
        <dbReference type="Proteomes" id="UP000014627"/>
    </source>
</evidence>
<comment type="caution">
    <text evidence="14">The sequence shown here is derived from an EMBL/GenBank/DDBJ whole genome shotgun (WGS) entry which is preliminary data.</text>
</comment>
<comment type="caution">
    <text evidence="12">Was originally thought to be a dihydrodipicolinate synthase (DHDPS), catalyzing the condensation of (S)-aspartate-beta-semialdehyde [(S)-ASA] and pyruvate to dihydrodipicolinate (DHDP). However, it was shown in E.coli that the product of the enzymatic reaction is not dihydrodipicolinate but in fact (4S)-4-hydroxy-2,3,4,5-tetrahydro-(2S)-dipicolinic acid (HTPA), and that the consecutive dehydration reaction leading to DHDP is not spontaneous but catalyzed by DapB.</text>
</comment>
<dbReference type="InterPro" id="IPR020624">
    <property type="entry name" value="Schiff_base-form_aldolases_CS"/>
</dbReference>
<keyword evidence="5 12" id="KW-0963">Cytoplasm</keyword>
<dbReference type="SMART" id="SM01130">
    <property type="entry name" value="DHDPS"/>
    <property type="match status" value="1"/>
</dbReference>
<evidence type="ECO:0000256" key="8">
    <source>
        <dbReference type="ARBA" id="ARBA00023154"/>
    </source>
</evidence>
<dbReference type="Proteomes" id="UP000014627">
    <property type="component" value="Unassembled WGS sequence"/>
</dbReference>
<feature type="binding site" evidence="12">
    <location>
        <position position="198"/>
    </location>
    <ligand>
        <name>pyruvate</name>
        <dbReference type="ChEBI" id="CHEBI:15361"/>
    </ligand>
</feature>
<evidence type="ECO:0000256" key="13">
    <source>
        <dbReference type="PIRNR" id="PIRNR001365"/>
    </source>
</evidence>
<keyword evidence="7 12" id="KW-0220">Diaminopimelate biosynthesis</keyword>
<name>A0ABP2X4H5_CHLPS</name>
<evidence type="ECO:0000256" key="4">
    <source>
        <dbReference type="ARBA" id="ARBA00012086"/>
    </source>
</evidence>
<comment type="pathway">
    <text evidence="2 12">Amino-acid biosynthesis; L-lysine biosynthesis via DAP pathway; (S)-tetrahydrodipicolinate from L-aspartate: step 3/4.</text>
</comment>
<protein>
    <recommendedName>
        <fullName evidence="4 12">4-hydroxy-tetrahydrodipicolinate synthase</fullName>
        <shortName evidence="12">HTPA synthase</shortName>
        <ecNumber evidence="4 12">4.3.3.7</ecNumber>
    </recommendedName>
</protein>
<dbReference type="PANTHER" id="PTHR12128:SF66">
    <property type="entry name" value="4-HYDROXY-2-OXOGLUTARATE ALDOLASE, MITOCHONDRIAL"/>
    <property type="match status" value="1"/>
</dbReference>
<evidence type="ECO:0000256" key="5">
    <source>
        <dbReference type="ARBA" id="ARBA00022490"/>
    </source>
</evidence>
<dbReference type="InterPro" id="IPR005263">
    <property type="entry name" value="DapA"/>
</dbReference>
<dbReference type="RefSeq" id="WP_014943934.1">
    <property type="nucleotide sequence ID" value="NZ_KE356190.1"/>
</dbReference>
<dbReference type="InterPro" id="IPR013785">
    <property type="entry name" value="Aldolase_TIM"/>
</dbReference>
<feature type="binding site" evidence="12">
    <location>
        <position position="42"/>
    </location>
    <ligand>
        <name>pyruvate</name>
        <dbReference type="ChEBI" id="CHEBI:15361"/>
    </ligand>
</feature>
<dbReference type="PRINTS" id="PR00146">
    <property type="entry name" value="DHPICSNTHASE"/>
</dbReference>
<evidence type="ECO:0000256" key="7">
    <source>
        <dbReference type="ARBA" id="ARBA00022915"/>
    </source>
</evidence>
<keyword evidence="6 12" id="KW-0028">Amino-acid biosynthesis</keyword>
<evidence type="ECO:0000256" key="3">
    <source>
        <dbReference type="ARBA" id="ARBA00007592"/>
    </source>
</evidence>
<dbReference type="PROSITE" id="PS00665">
    <property type="entry name" value="DHDPS_1"/>
    <property type="match status" value="1"/>
</dbReference>
<dbReference type="HAMAP" id="MF_00418">
    <property type="entry name" value="DapA"/>
    <property type="match status" value="1"/>
</dbReference>
<comment type="function">
    <text evidence="1 12">Catalyzes the condensation of (S)-aspartate-beta-semialdehyde [(S)-ASA] and pyruvate to 4-hydroxy-tetrahydrodipicolinate (HTPA).</text>
</comment>
<dbReference type="Pfam" id="PF00701">
    <property type="entry name" value="DHDPS"/>
    <property type="match status" value="1"/>
</dbReference>
<evidence type="ECO:0000256" key="10">
    <source>
        <dbReference type="ARBA" id="ARBA00023270"/>
    </source>
</evidence>
<feature type="active site" description="Proton donor/acceptor" evidence="12">
    <location>
        <position position="129"/>
    </location>
</feature>
<feature type="site" description="Part of a proton relay during catalysis" evidence="12">
    <location>
        <position position="103"/>
    </location>
</feature>
<keyword evidence="9 12" id="KW-0456">Lyase</keyword>
<evidence type="ECO:0000256" key="11">
    <source>
        <dbReference type="ARBA" id="ARBA00047836"/>
    </source>
</evidence>
<dbReference type="EC" id="4.3.3.7" evidence="4 12"/>
<feature type="site" description="Part of a proton relay during catalysis" evidence="12">
    <location>
        <position position="41"/>
    </location>
</feature>
<dbReference type="SUPFAM" id="SSF51569">
    <property type="entry name" value="Aldolase"/>
    <property type="match status" value="1"/>
</dbReference>
<organism evidence="14 15">
    <name type="scientific">Chlamydia psittaci 99DC5</name>
    <dbReference type="NCBI Taxonomy" id="1112251"/>
    <lineage>
        <taxon>Bacteria</taxon>
        <taxon>Pseudomonadati</taxon>
        <taxon>Chlamydiota</taxon>
        <taxon>Chlamydiia</taxon>
        <taxon>Chlamydiales</taxon>
        <taxon>Chlamydiaceae</taxon>
        <taxon>Chlamydia/Chlamydophila group</taxon>
        <taxon>Chlamydia</taxon>
    </lineage>
</organism>
<reference evidence="14 15" key="1">
    <citation type="submission" date="2013-04" db="EMBL/GenBank/DDBJ databases">
        <title>Genome sequence of Chlamydia psittaci 99DC5.</title>
        <authorList>
            <person name="Huot-Creasy H."/>
            <person name="McCracken C.L."/>
            <person name="Humphries M."/>
            <person name="Sachse K."/>
            <person name="Laroucau K."/>
            <person name="Bavoil P."/>
            <person name="Myers G.S."/>
        </authorList>
    </citation>
    <scope>NUCLEOTIDE SEQUENCE [LARGE SCALE GENOMIC DNA]</scope>
    <source>
        <strain evidence="14 15">99DC5</strain>
    </source>
</reference>
<evidence type="ECO:0000256" key="1">
    <source>
        <dbReference type="ARBA" id="ARBA00003294"/>
    </source>
</evidence>
<feature type="active site" description="Schiff-base intermediate with substrate" evidence="12">
    <location>
        <position position="157"/>
    </location>
</feature>
<proteinExistence type="inferred from homology"/>
<comment type="similarity">
    <text evidence="3 12 13">Belongs to the DapA family.</text>
</comment>
<dbReference type="NCBIfam" id="TIGR00674">
    <property type="entry name" value="dapA"/>
    <property type="match status" value="1"/>
</dbReference>